<evidence type="ECO:0000259" key="1">
    <source>
        <dbReference type="PROSITE" id="PS50003"/>
    </source>
</evidence>
<dbReference type="CDD" id="cd00821">
    <property type="entry name" value="PH"/>
    <property type="match status" value="1"/>
</dbReference>
<name>A0AAN0JK14_AMPQE</name>
<dbReference type="SMART" id="SM00233">
    <property type="entry name" value="PH"/>
    <property type="match status" value="1"/>
</dbReference>
<reference evidence="2" key="2">
    <citation type="submission" date="2024-06" db="UniProtKB">
        <authorList>
            <consortium name="EnsemblMetazoa"/>
        </authorList>
    </citation>
    <scope>IDENTIFICATION</scope>
</reference>
<evidence type="ECO:0000313" key="2">
    <source>
        <dbReference type="EnsemblMetazoa" id="XP_019857112.1"/>
    </source>
</evidence>
<organism evidence="2 3">
    <name type="scientific">Amphimedon queenslandica</name>
    <name type="common">Sponge</name>
    <dbReference type="NCBI Taxonomy" id="400682"/>
    <lineage>
        <taxon>Eukaryota</taxon>
        <taxon>Metazoa</taxon>
        <taxon>Porifera</taxon>
        <taxon>Demospongiae</taxon>
        <taxon>Heteroscleromorpha</taxon>
        <taxon>Haplosclerida</taxon>
        <taxon>Niphatidae</taxon>
        <taxon>Amphimedon</taxon>
    </lineage>
</organism>
<dbReference type="Pfam" id="PF00169">
    <property type="entry name" value="PH"/>
    <property type="match status" value="1"/>
</dbReference>
<dbReference type="SUPFAM" id="SSF50729">
    <property type="entry name" value="PH domain-like"/>
    <property type="match status" value="1"/>
</dbReference>
<dbReference type="KEGG" id="aqu:109585461"/>
<sequence length="321" mass="35961">MAGVIKKGYLDVKMKGMISSTYKRRYVILRRNTDKGSKAVEITETETLDQNDIDIIPLNDAWTVQEKASQNKKRYAFELVVGGNVMMTFSCPSLANREEWTESFHILNKVSAYSPPLNAPDMYSVVLERSLSAVEIGVSGPCLLRLQDSAIVLYSECGRNKLHNWAAENVKNLSLGVEQLLLEVYRPGNKALTEFIFNVEMNVGRQILTSWSMSLLENVDPRKLNLISNYILSTQGNGGGKEASKSNSLSKNFFGTLKQKGSQTNIKDEKGTQTYSYTCTCIQYKCLEGVLCMIMIIVIITSIPKQFRMETQSLCPVVPCM</sequence>
<proteinExistence type="predicted"/>
<reference evidence="3" key="1">
    <citation type="journal article" date="2010" name="Nature">
        <title>The Amphimedon queenslandica genome and the evolution of animal complexity.</title>
        <authorList>
            <person name="Srivastava M."/>
            <person name="Simakov O."/>
            <person name="Chapman J."/>
            <person name="Fahey B."/>
            <person name="Gauthier M.E."/>
            <person name="Mitros T."/>
            <person name="Richards G.S."/>
            <person name="Conaco C."/>
            <person name="Dacre M."/>
            <person name="Hellsten U."/>
            <person name="Larroux C."/>
            <person name="Putnam N.H."/>
            <person name="Stanke M."/>
            <person name="Adamska M."/>
            <person name="Darling A."/>
            <person name="Degnan S.M."/>
            <person name="Oakley T.H."/>
            <person name="Plachetzki D.C."/>
            <person name="Zhai Y."/>
            <person name="Adamski M."/>
            <person name="Calcino A."/>
            <person name="Cummins S.F."/>
            <person name="Goodstein D.M."/>
            <person name="Harris C."/>
            <person name="Jackson D.J."/>
            <person name="Leys S.P."/>
            <person name="Shu S."/>
            <person name="Woodcroft B.J."/>
            <person name="Vervoort M."/>
            <person name="Kosik K.S."/>
            <person name="Manning G."/>
            <person name="Degnan B.M."/>
            <person name="Rokhsar D.S."/>
        </authorList>
    </citation>
    <scope>NUCLEOTIDE SEQUENCE [LARGE SCALE GENOMIC DNA]</scope>
</reference>
<evidence type="ECO:0000313" key="3">
    <source>
        <dbReference type="Proteomes" id="UP000007879"/>
    </source>
</evidence>
<feature type="domain" description="PH" evidence="1">
    <location>
        <begin position="3"/>
        <end position="109"/>
    </location>
</feature>
<dbReference type="Gene3D" id="2.30.29.30">
    <property type="entry name" value="Pleckstrin-homology domain (PH domain)/Phosphotyrosine-binding domain (PTB)"/>
    <property type="match status" value="1"/>
</dbReference>
<dbReference type="PROSITE" id="PS50003">
    <property type="entry name" value="PH_DOMAIN"/>
    <property type="match status" value="1"/>
</dbReference>
<protein>
    <recommendedName>
        <fullName evidence="1">PH domain-containing protein</fullName>
    </recommendedName>
</protein>
<dbReference type="Proteomes" id="UP000007879">
    <property type="component" value="Unassembled WGS sequence"/>
</dbReference>
<dbReference type="EnsemblMetazoa" id="XM_020001553.1">
    <property type="protein sequence ID" value="XP_019857112.1"/>
    <property type="gene ID" value="LOC109585461"/>
</dbReference>
<dbReference type="InterPro" id="IPR011993">
    <property type="entry name" value="PH-like_dom_sf"/>
</dbReference>
<keyword evidence="3" id="KW-1185">Reference proteome</keyword>
<accession>A0AAN0JK14</accession>
<dbReference type="RefSeq" id="XP_019857112.1">
    <property type="nucleotide sequence ID" value="XM_020001553.1"/>
</dbReference>
<dbReference type="AlphaFoldDB" id="A0AAN0JK14"/>
<dbReference type="GeneID" id="109585461"/>
<dbReference type="InterPro" id="IPR001849">
    <property type="entry name" value="PH_domain"/>
</dbReference>